<dbReference type="InterPro" id="IPR021255">
    <property type="entry name" value="DUF2807"/>
</dbReference>
<feature type="domain" description="Putative auto-transporter adhesin head GIN" evidence="2">
    <location>
        <begin position="43"/>
        <end position="226"/>
    </location>
</feature>
<accession>A0A3A8MID6</accession>
<dbReference type="Pfam" id="PF10988">
    <property type="entry name" value="DUF2807"/>
    <property type="match status" value="1"/>
</dbReference>
<gene>
    <name evidence="3" type="ORF">D7X12_39680</name>
</gene>
<comment type="caution">
    <text evidence="3">The sequence shown here is derived from an EMBL/GenBank/DDBJ whole genome shotgun (WGS) entry which is preliminary data.</text>
</comment>
<organism evidence="3 4">
    <name type="scientific">Corallococcus sicarius</name>
    <dbReference type="NCBI Taxonomy" id="2316726"/>
    <lineage>
        <taxon>Bacteria</taxon>
        <taxon>Pseudomonadati</taxon>
        <taxon>Myxococcota</taxon>
        <taxon>Myxococcia</taxon>
        <taxon>Myxococcales</taxon>
        <taxon>Cystobacterineae</taxon>
        <taxon>Myxococcaceae</taxon>
        <taxon>Corallococcus</taxon>
    </lineage>
</organism>
<evidence type="ECO:0000313" key="4">
    <source>
        <dbReference type="Proteomes" id="UP000273405"/>
    </source>
</evidence>
<dbReference type="PROSITE" id="PS51257">
    <property type="entry name" value="PROKAR_LIPOPROTEIN"/>
    <property type="match status" value="1"/>
</dbReference>
<protein>
    <submittedName>
        <fullName evidence="3">DUF2807 domain-containing protein</fullName>
    </submittedName>
</protein>
<evidence type="ECO:0000259" key="2">
    <source>
        <dbReference type="Pfam" id="PF10988"/>
    </source>
</evidence>
<sequence length="243" mass="24572">MRIAPLSVIAACCLTVACTAHAEEAGSKPGNTAGAGETRQVEDFHGVAVGHGIHAQVKVGPKSVRLEGPAESLSRIRLVVEDGILTTEVDRKGFWSGLKGKVRLIVSSPKVTHVSASGGSHMEAEATAADEFEAEASGGAELNVRGVDAREVDTDASGGAEVTLVGRAQKVEADVSGGSQLHVRQLKGVTVLDVEASGGAVVEADAPGTVSGEASGGSVIHLTARPQNVNVEVSGGSRIDSGN</sequence>
<dbReference type="OrthoDB" id="5502988at2"/>
<dbReference type="Proteomes" id="UP000273405">
    <property type="component" value="Unassembled WGS sequence"/>
</dbReference>
<keyword evidence="1" id="KW-0732">Signal</keyword>
<keyword evidence="4" id="KW-1185">Reference proteome</keyword>
<dbReference type="Gene3D" id="2.160.20.120">
    <property type="match status" value="1"/>
</dbReference>
<dbReference type="RefSeq" id="WP_120630337.1">
    <property type="nucleotide sequence ID" value="NZ_RAWG01000505.1"/>
</dbReference>
<name>A0A3A8MID6_9BACT</name>
<feature type="chain" id="PRO_5017377640" evidence="1">
    <location>
        <begin position="23"/>
        <end position="243"/>
    </location>
</feature>
<dbReference type="EMBL" id="RAWG01000505">
    <property type="protein sequence ID" value="RKH29321.1"/>
    <property type="molecule type" value="Genomic_DNA"/>
</dbReference>
<evidence type="ECO:0000313" key="3">
    <source>
        <dbReference type="EMBL" id="RKH29321.1"/>
    </source>
</evidence>
<dbReference type="AlphaFoldDB" id="A0A3A8MID6"/>
<evidence type="ECO:0000256" key="1">
    <source>
        <dbReference type="SAM" id="SignalP"/>
    </source>
</evidence>
<proteinExistence type="predicted"/>
<reference evidence="4" key="1">
    <citation type="submission" date="2018-09" db="EMBL/GenBank/DDBJ databases">
        <authorList>
            <person name="Livingstone P.G."/>
            <person name="Whitworth D.E."/>
        </authorList>
    </citation>
    <scope>NUCLEOTIDE SEQUENCE [LARGE SCALE GENOMIC DNA]</scope>
    <source>
        <strain evidence="4">CA040B</strain>
    </source>
</reference>
<feature type="signal peptide" evidence="1">
    <location>
        <begin position="1"/>
        <end position="22"/>
    </location>
</feature>